<sequence>MAFGTQARSVSWAAAAALLLGAGAAACGGGGGYGGGASPSATPSKETTSKKANEPSDPAAARKQVTADWEKFFDPATPIQQKLDLLEGGGRLRPALEAFSGDERVGQVKADVKKVDFTSSTKADVTYDLTLQGQTALPDATGVSVEEGGTWKVSAKSLCGLVQQGDGQDIPGC</sequence>
<dbReference type="EMBL" id="JAMQGM010000009">
    <property type="protein sequence ID" value="MCM2576572.1"/>
    <property type="molecule type" value="Genomic_DNA"/>
</dbReference>
<accession>A0ABT0X4I4</accession>
<dbReference type="Proteomes" id="UP001167160">
    <property type="component" value="Unassembled WGS sequence"/>
</dbReference>
<comment type="similarity">
    <text evidence="2">Belongs to the MTB12 family.</text>
</comment>
<dbReference type="InterPro" id="IPR058644">
    <property type="entry name" value="Mtb12-like_C"/>
</dbReference>
<keyword evidence="1 4" id="KW-0732">Signal</keyword>
<evidence type="ECO:0000259" key="5">
    <source>
        <dbReference type="Pfam" id="PF26580"/>
    </source>
</evidence>
<dbReference type="Pfam" id="PF26580">
    <property type="entry name" value="Mtb12_C"/>
    <property type="match status" value="1"/>
</dbReference>
<feature type="chain" id="PRO_5047056093" description="Low molecular weight antigen MTB12-like C-terminal domain-containing protein" evidence="4">
    <location>
        <begin position="27"/>
        <end position="173"/>
    </location>
</feature>
<evidence type="ECO:0000256" key="4">
    <source>
        <dbReference type="SAM" id="SignalP"/>
    </source>
</evidence>
<evidence type="ECO:0000313" key="7">
    <source>
        <dbReference type="Proteomes" id="UP001167160"/>
    </source>
</evidence>
<comment type="caution">
    <text evidence="6">The sequence shown here is derived from an EMBL/GenBank/DDBJ whole genome shotgun (WGS) entry which is preliminary data.</text>
</comment>
<protein>
    <recommendedName>
        <fullName evidence="5">Low molecular weight antigen MTB12-like C-terminal domain-containing protein</fullName>
    </recommendedName>
</protein>
<feature type="signal peptide" evidence="4">
    <location>
        <begin position="1"/>
        <end position="26"/>
    </location>
</feature>
<organism evidence="6 7">
    <name type="scientific">Streptomyces meridianus</name>
    <dbReference type="NCBI Taxonomy" id="2938945"/>
    <lineage>
        <taxon>Bacteria</taxon>
        <taxon>Bacillati</taxon>
        <taxon>Actinomycetota</taxon>
        <taxon>Actinomycetes</taxon>
        <taxon>Kitasatosporales</taxon>
        <taxon>Streptomycetaceae</taxon>
        <taxon>Streptomyces</taxon>
    </lineage>
</organism>
<evidence type="ECO:0000256" key="1">
    <source>
        <dbReference type="ARBA" id="ARBA00022729"/>
    </source>
</evidence>
<reference evidence="6" key="1">
    <citation type="journal article" date="2023" name="Int. J. Syst. Evol. Microbiol.">
        <title>Streptomyces meridianus sp. nov. isolated from brackish water of the Tagus estuary in Alcochete, Portugal.</title>
        <authorList>
            <person name="Santos J.D.N."/>
            <person name="Klimek D."/>
            <person name="Calusinska M."/>
            <person name="Lobo Da Cunha A."/>
            <person name="Catita J."/>
            <person name="Goncalves H."/>
            <person name="Gonzalez I."/>
            <person name="Reyes F."/>
            <person name="Lage O.M."/>
        </authorList>
    </citation>
    <scope>NUCLEOTIDE SEQUENCE</scope>
    <source>
        <strain evidence="6">MTZ3.1</strain>
    </source>
</reference>
<keyword evidence="7" id="KW-1185">Reference proteome</keyword>
<evidence type="ECO:0000256" key="2">
    <source>
        <dbReference type="ARBA" id="ARBA00093774"/>
    </source>
</evidence>
<name>A0ABT0X4I4_9ACTN</name>
<proteinExistence type="inferred from homology"/>
<dbReference type="RefSeq" id="WP_251409746.1">
    <property type="nucleotide sequence ID" value="NZ_JAMQGM010000009.1"/>
</dbReference>
<feature type="domain" description="Low molecular weight antigen MTB12-like C-terminal" evidence="5">
    <location>
        <begin position="58"/>
        <end position="167"/>
    </location>
</feature>
<gene>
    <name evidence="6" type="ORF">M1E25_04245</name>
</gene>
<feature type="region of interest" description="Disordered" evidence="3">
    <location>
        <begin position="31"/>
        <end position="64"/>
    </location>
</feature>
<evidence type="ECO:0000313" key="6">
    <source>
        <dbReference type="EMBL" id="MCM2576572.1"/>
    </source>
</evidence>
<evidence type="ECO:0000256" key="3">
    <source>
        <dbReference type="SAM" id="MobiDB-lite"/>
    </source>
</evidence>